<name>A0A1I7ZGR6_9BILA</name>
<proteinExistence type="predicted"/>
<evidence type="ECO:0000313" key="3">
    <source>
        <dbReference type="WBParaSite" id="L893_g2604.t1"/>
    </source>
</evidence>
<reference evidence="3" key="1">
    <citation type="submission" date="2016-11" db="UniProtKB">
        <authorList>
            <consortium name="WormBaseParasite"/>
        </authorList>
    </citation>
    <scope>IDENTIFICATION</scope>
</reference>
<feature type="transmembrane region" description="Helical" evidence="1">
    <location>
        <begin position="73"/>
        <end position="92"/>
    </location>
</feature>
<accession>A0A1I7ZGR6</accession>
<evidence type="ECO:0000256" key="1">
    <source>
        <dbReference type="SAM" id="Phobius"/>
    </source>
</evidence>
<dbReference type="Proteomes" id="UP000095287">
    <property type="component" value="Unplaced"/>
</dbReference>
<keyword evidence="1" id="KW-0472">Membrane</keyword>
<dbReference type="WBParaSite" id="L893_g2604.t1">
    <property type="protein sequence ID" value="L893_g2604.t1"/>
    <property type="gene ID" value="L893_g2604"/>
</dbReference>
<sequence length="105" mass="12014">MCNKLLLIHSLFSPPDFTLQSVAVRKCVKQVIAPTIGLQRWAFRSCNPMFPVAPPLLVDYKNRQKTYFDYKRLILFAVFVAFLLTCLLFVVARSNVEMNDAVKSS</sequence>
<evidence type="ECO:0000313" key="2">
    <source>
        <dbReference type="Proteomes" id="UP000095287"/>
    </source>
</evidence>
<keyword evidence="2" id="KW-1185">Reference proteome</keyword>
<keyword evidence="1" id="KW-1133">Transmembrane helix</keyword>
<organism evidence="2 3">
    <name type="scientific">Steinernema glaseri</name>
    <dbReference type="NCBI Taxonomy" id="37863"/>
    <lineage>
        <taxon>Eukaryota</taxon>
        <taxon>Metazoa</taxon>
        <taxon>Ecdysozoa</taxon>
        <taxon>Nematoda</taxon>
        <taxon>Chromadorea</taxon>
        <taxon>Rhabditida</taxon>
        <taxon>Tylenchina</taxon>
        <taxon>Panagrolaimomorpha</taxon>
        <taxon>Strongyloidoidea</taxon>
        <taxon>Steinernematidae</taxon>
        <taxon>Steinernema</taxon>
    </lineage>
</organism>
<protein>
    <submittedName>
        <fullName evidence="3">Deltameth_res domain-containing protein</fullName>
    </submittedName>
</protein>
<dbReference type="AlphaFoldDB" id="A0A1I7ZGR6"/>
<keyword evidence="1" id="KW-0812">Transmembrane</keyword>